<dbReference type="eggNOG" id="COG3209">
    <property type="taxonomic scope" value="Bacteria"/>
</dbReference>
<organism evidence="2 3">
    <name type="scientific">Mesorhizobium ciceri biovar biserrulae (strain HAMBI 2942 / LMG 23838 / WSM1271)</name>
    <dbReference type="NCBI Taxonomy" id="765698"/>
    <lineage>
        <taxon>Bacteria</taxon>
        <taxon>Pseudomonadati</taxon>
        <taxon>Pseudomonadota</taxon>
        <taxon>Alphaproteobacteria</taxon>
        <taxon>Hyphomicrobiales</taxon>
        <taxon>Phyllobacteriaceae</taxon>
        <taxon>Mesorhizobium</taxon>
    </lineage>
</organism>
<dbReference type="Gene3D" id="2.60.40.10">
    <property type="entry name" value="Immunoglobulins"/>
    <property type="match status" value="7"/>
</dbReference>
<dbReference type="RefSeq" id="WP_013533173.1">
    <property type="nucleotide sequence ID" value="NC_014923.1"/>
</dbReference>
<dbReference type="PATRIC" id="fig|765698.3.peg.5958"/>
<dbReference type="InterPro" id="IPR040853">
    <property type="entry name" value="RapA2_cadherin-like"/>
</dbReference>
<feature type="domain" description="RapA2 cadherin-like" evidence="1">
    <location>
        <begin position="700"/>
        <end position="775"/>
    </location>
</feature>
<feature type="domain" description="RapA2 cadherin-like" evidence="1">
    <location>
        <begin position="333"/>
        <end position="403"/>
    </location>
</feature>
<feature type="domain" description="RapA2 cadherin-like" evidence="1">
    <location>
        <begin position="131"/>
        <end position="201"/>
    </location>
</feature>
<evidence type="ECO:0000313" key="3">
    <source>
        <dbReference type="Proteomes" id="UP000007471"/>
    </source>
</evidence>
<dbReference type="InterPro" id="IPR011049">
    <property type="entry name" value="Serralysin-like_metalloprot_C"/>
</dbReference>
<dbReference type="SUPFAM" id="SSF51120">
    <property type="entry name" value="beta-Roll"/>
    <property type="match status" value="1"/>
</dbReference>
<dbReference type="OrthoDB" id="6756629at2"/>
<dbReference type="KEGG" id="mci:Mesci_5424"/>
<dbReference type="Proteomes" id="UP000007471">
    <property type="component" value="Chromosome"/>
</dbReference>
<sequence>MNNAHDEFVGGTDYTDSITVATADGTSQLITVTIHGTDDATVITGTSTAALTETNAAQSTGGTLVATDPDSSNAFVVQTNAAGSNGFGTFSIDAGGVWTYTMNNAHDEFVGGTDYTDSITVATADGTSQLITVTIHGTDDATVITGVSTAALTETNAAQSTGGTLVATDPDSSNAFVVQTNAAGSNGFGTFSIDAGGVWTYTMNNAHDEFVGGTDYTDSITVATADGTSQLITVTLHGTDDATVITGTSTAELTETNAAQSTGGTLVATDPDSSNAFVVQTNAAGSNGFGTFSIDAGGVWTYTMNNAHDEFVGGTDYTDSITVATADGTSQLITVTIHGTDDATVITGTSTAALTETNAAQSTGGTLVATDPDSSNAFVVQTNAAGSNGFGTFSIDAGGVWTYTMNNAHDEFVGGTDYTDSITVATADGTSQLITVTIHGTDDAPIAANDTSANLGAVAATEKSGTLNGSGGNNGSGNVLTNDTDVDSASLTVSAIRTGGAEGAGTGGSLGVGLVGAHGTLTIAANGSYTYVVNENDLTVQALNTGGSTTDTFNYTVSDGSLTDTAVLTVTINGANDAPVGANDTSASAGAIAATEKSGTLNGSGGNNGSGNVLTNDSDVDSASLTVSAIRTGGVEGAGSVGSVGVGLVGAHGTLTLNSNGSYTYVVNENDATVQALNTGGSTTDTFNYTVSDGSLTDTAVLTVTINGANDAAAISGTKTGTVVEAAASNGSGTPTATGTLTDTDVDNTPNTFIASSGTTGHGSYTMTAAGVWTYTLNNADLTVNALNTGQSLPDVFTVTTVDGTQQVVNITIQGTSDAQLISSVVNSRQGDANTPTIVTIQFSATGVTQTFANVSDPSSVVTLSNPSKGTLSLVANSGVFDAAHGTYSFQVDKVGGNNGSSFDVSIAAGAFKDASGNTNSIATGIGLKPAGTSGEPINLALTDPSHEGALITVTVKDVPSGWTIDGATHNADGSWTTQTNDLHGLTVTTPVSFTGAAVLDVQMTWTNADGTLGSASIADNVEAYAPGSPIFAWSGDDVLTGSSGNDLFVFSQPIGADTVHNFDAAADQIDLIGYNGLADFADLQTHIADDAHGNAVITLGDGQSITLDGVHSGALTAGNFVFDQTPVVNNAGTMTIGDGALLPLSGMINNSGLISLDSTGGETLLQIIQHGVTLQGGGQILLSDSAANVISGTGPDVTLVNVDNTISGAGQLGGGMLSLDNQGTIIASGANALVIDTGGSVVTNSGTLEATGSGGLTITGGLANSGMLLANGGDIVIHGQVTGDGDATIGNLSKLEFGSASSTDVTFAHDAAGTLQLDDSFDFSGRIGGITNDDRLELEDILFGAGTTAVYQANQDGSGGTLTVSDGTHGTALHLVGSYDANGFKLADDGQGHTAVSYNPAEFTLTGVGNGAISSDFVV</sequence>
<dbReference type="STRING" id="765698.Mesci_5424"/>
<dbReference type="NCBIfam" id="TIGR01965">
    <property type="entry name" value="VCBS_repeat"/>
    <property type="match status" value="8"/>
</dbReference>
<protein>
    <submittedName>
        <fullName evidence="2">Outer membrane adhesin like protein</fullName>
    </submittedName>
</protein>
<dbReference type="HOGENOM" id="CLU_253116_0_0_5"/>
<dbReference type="InterPro" id="IPR013783">
    <property type="entry name" value="Ig-like_fold"/>
</dbReference>
<dbReference type="EMBL" id="CP002447">
    <property type="protein sequence ID" value="ADV14522.1"/>
    <property type="molecule type" value="Genomic_DNA"/>
</dbReference>
<feature type="domain" description="RapA2 cadherin-like" evidence="1">
    <location>
        <begin position="566"/>
        <end position="665"/>
    </location>
</feature>
<accession>E8TDF6</accession>
<evidence type="ECO:0000259" key="1">
    <source>
        <dbReference type="Pfam" id="PF17803"/>
    </source>
</evidence>
<feature type="domain" description="RapA2 cadherin-like" evidence="1">
    <location>
        <begin position="30"/>
        <end position="100"/>
    </location>
</feature>
<evidence type="ECO:0000313" key="2">
    <source>
        <dbReference type="EMBL" id="ADV14522.1"/>
    </source>
</evidence>
<dbReference type="InterPro" id="IPR010221">
    <property type="entry name" value="VCBS_dom"/>
</dbReference>
<gene>
    <name evidence="2" type="ordered locus">Mesci_5424</name>
</gene>
<feature type="domain" description="RapA2 cadherin-like" evidence="1">
    <location>
        <begin position="434"/>
        <end position="531"/>
    </location>
</feature>
<dbReference type="eggNOG" id="COG2931">
    <property type="taxonomic scope" value="Bacteria"/>
</dbReference>
<proteinExistence type="predicted"/>
<name>E8TDF6_MESCW</name>
<dbReference type="Pfam" id="PF17803">
    <property type="entry name" value="Cadherin_4"/>
    <property type="match status" value="6"/>
</dbReference>
<reference evidence="3" key="1">
    <citation type="submission" date="2011-01" db="EMBL/GenBank/DDBJ databases">
        <title>Complete sequence of chromosome of Mesorhizobium ciceri bv. biserrulae WSM1271.</title>
        <authorList>
            <person name="Lucas S."/>
            <person name="Copeland A."/>
            <person name="Lapidus A."/>
            <person name="Cheng J.-F."/>
            <person name="Goodwin L."/>
            <person name="Pitluck S."/>
            <person name="Teshima H."/>
            <person name="Detter J.C."/>
            <person name="Han C."/>
            <person name="Tapia R."/>
            <person name="Land M."/>
            <person name="Hauser L."/>
            <person name="Kyrpides N."/>
            <person name="Ivanova N."/>
            <person name="Nandasena K."/>
            <person name="Reeve W.G."/>
            <person name="Howieson J.G."/>
            <person name="O'Hara G."/>
            <person name="Tiwari R.P."/>
            <person name="Woyke T."/>
        </authorList>
    </citation>
    <scope>NUCLEOTIDE SEQUENCE [LARGE SCALE GENOMIC DNA]</scope>
    <source>
        <strain evidence="3">HAMBI 2942 / LMG 23838 / WSM1271</strain>
    </source>
</reference>